<name>A0ABY4DAY2_9SPIR</name>
<protein>
    <submittedName>
        <fullName evidence="1">ATP-binding protein</fullName>
    </submittedName>
</protein>
<dbReference type="InterPro" id="IPR027417">
    <property type="entry name" value="P-loop_NTPase"/>
</dbReference>
<keyword evidence="1" id="KW-0067">ATP-binding</keyword>
<dbReference type="RefSeq" id="WP_244772722.1">
    <property type="nucleotide sequence ID" value="NZ_CP094929.1"/>
</dbReference>
<dbReference type="GO" id="GO:0005524">
    <property type="term" value="F:ATP binding"/>
    <property type="evidence" value="ECO:0007669"/>
    <property type="project" value="UniProtKB-KW"/>
</dbReference>
<accession>A0ABY4DAY2</accession>
<proteinExistence type="predicted"/>
<gene>
    <name evidence="1" type="ORF">MUG09_01010</name>
</gene>
<organism evidence="1 2">
    <name type="scientific">Sphaerochaeta associata</name>
    <dbReference type="NCBI Taxonomy" id="1129264"/>
    <lineage>
        <taxon>Bacteria</taxon>
        <taxon>Pseudomonadati</taxon>
        <taxon>Spirochaetota</taxon>
        <taxon>Spirochaetia</taxon>
        <taxon>Spirochaetales</taxon>
        <taxon>Sphaerochaetaceae</taxon>
        <taxon>Sphaerochaeta</taxon>
    </lineage>
</organism>
<reference evidence="2" key="1">
    <citation type="journal article" date="2024" name="J Bioinform Genom">
        <title>Complete genome sequence of the type strain bacterium Sphaerochaeta associata GLS2t (VKM B-2742)t.</title>
        <authorList>
            <person name="Troshina O.Y."/>
            <person name="Tepeeva A.N."/>
            <person name="Arzamasceva V.O."/>
            <person name="Whitman W.B."/>
            <person name="Varghese N."/>
            <person name="Shapiro N."/>
            <person name="Woyke T."/>
            <person name="Kripides N.C."/>
            <person name="Vasilenko O.V."/>
        </authorList>
    </citation>
    <scope>NUCLEOTIDE SEQUENCE [LARGE SCALE GENOMIC DNA]</scope>
    <source>
        <strain evidence="2">GLS2T</strain>
    </source>
</reference>
<evidence type="ECO:0000313" key="1">
    <source>
        <dbReference type="EMBL" id="UOM51350.1"/>
    </source>
</evidence>
<evidence type="ECO:0000313" key="2">
    <source>
        <dbReference type="Proteomes" id="UP000829708"/>
    </source>
</evidence>
<keyword evidence="1" id="KW-0547">Nucleotide-binding</keyword>
<dbReference type="InterPro" id="IPR021228">
    <property type="entry name" value="BrxD"/>
</dbReference>
<dbReference type="EMBL" id="CP094929">
    <property type="protein sequence ID" value="UOM51350.1"/>
    <property type="molecule type" value="Genomic_DNA"/>
</dbReference>
<dbReference type="Proteomes" id="UP000829708">
    <property type="component" value="Chromosome"/>
</dbReference>
<sequence>METETRISATIAQLSQGEVPESEELLDQLTVGLQFLTDFWREKYLQQFILQGGSKIKFLTGGKGSGKTHCLHLFQSVAKQEGYLTVSLSARSLWLHDFREFYLEVLKQADVMGLLGRCSERIVEAMGFSADDIEPGSTFLDRLAIEGLADGLTRREIRNQLKQMFLDNRRMDNNFSLACSLLCGSLLGHPALEQANKDLVLGWMHGDKKIRMTSLRPLGMAPSRITKYNARNLLRSLAELVHLAGYNGLVVTVDDLDVMVDNSGMNPFHYTKMKREDTYESIRQLIDDIDTFSHFLVVFGFGRELIDNENAGLKAYQALWMRIQNEVVSDRINTFTDIIDLDAVAMQVYTPEMLVQMSQKLAAIVQHINVETRPIDEQIAQHLIKQAKLGGVSIPRLVNQATLGLLKADTEEGQYELGV</sequence>
<dbReference type="Pfam" id="PF10923">
    <property type="entry name" value="BrxC_BrxD"/>
    <property type="match status" value="1"/>
</dbReference>
<dbReference type="SUPFAM" id="SSF52540">
    <property type="entry name" value="P-loop containing nucleoside triphosphate hydrolases"/>
    <property type="match status" value="1"/>
</dbReference>
<keyword evidence="2" id="KW-1185">Reference proteome</keyword>